<dbReference type="Pfam" id="PF00072">
    <property type="entry name" value="Response_reg"/>
    <property type="match status" value="1"/>
</dbReference>
<dbReference type="Pfam" id="PF00486">
    <property type="entry name" value="Trans_reg_C"/>
    <property type="match status" value="1"/>
</dbReference>
<evidence type="ECO:0000256" key="5">
    <source>
        <dbReference type="ARBA" id="ARBA00023125"/>
    </source>
</evidence>
<dbReference type="OrthoDB" id="9790442at2"/>
<evidence type="ECO:0000259" key="11">
    <source>
        <dbReference type="PROSITE" id="PS51755"/>
    </source>
</evidence>
<dbReference type="Gene3D" id="3.40.50.2300">
    <property type="match status" value="1"/>
</dbReference>
<evidence type="ECO:0000256" key="1">
    <source>
        <dbReference type="ARBA" id="ARBA00018672"/>
    </source>
</evidence>
<keyword evidence="4" id="KW-0805">Transcription regulation</keyword>
<accession>A0A4U9R425</accession>
<dbReference type="PROSITE" id="PS50110">
    <property type="entry name" value="RESPONSE_REGULATORY"/>
    <property type="match status" value="1"/>
</dbReference>
<dbReference type="InterPro" id="IPR011006">
    <property type="entry name" value="CheY-like_superfamily"/>
</dbReference>
<protein>
    <recommendedName>
        <fullName evidence="1">Stage 0 sporulation protein A homolog</fullName>
    </recommendedName>
</protein>
<evidence type="ECO:0000256" key="4">
    <source>
        <dbReference type="ARBA" id="ARBA00023015"/>
    </source>
</evidence>
<keyword evidence="2 8" id="KW-0597">Phosphoprotein</keyword>
<keyword evidence="3" id="KW-0902">Two-component regulatory system</keyword>
<dbReference type="InterPro" id="IPR039420">
    <property type="entry name" value="WalR-like"/>
</dbReference>
<dbReference type="GO" id="GO:0005829">
    <property type="term" value="C:cytosol"/>
    <property type="evidence" value="ECO:0007669"/>
    <property type="project" value="TreeGrafter"/>
</dbReference>
<evidence type="ECO:0000259" key="10">
    <source>
        <dbReference type="PROSITE" id="PS50110"/>
    </source>
</evidence>
<dbReference type="CDD" id="cd00383">
    <property type="entry name" value="trans_reg_C"/>
    <property type="match status" value="1"/>
</dbReference>
<dbReference type="GO" id="GO:0032993">
    <property type="term" value="C:protein-DNA complex"/>
    <property type="evidence" value="ECO:0007669"/>
    <property type="project" value="TreeGrafter"/>
</dbReference>
<dbReference type="InterPro" id="IPR001867">
    <property type="entry name" value="OmpR/PhoB-type_DNA-bd"/>
</dbReference>
<dbReference type="InterPro" id="IPR001789">
    <property type="entry name" value="Sig_transdc_resp-reg_receiver"/>
</dbReference>
<dbReference type="PANTHER" id="PTHR48111">
    <property type="entry name" value="REGULATOR OF RPOS"/>
    <property type="match status" value="1"/>
</dbReference>
<feature type="DNA-binding region" description="OmpR/PhoB-type" evidence="9">
    <location>
        <begin position="129"/>
        <end position="228"/>
    </location>
</feature>
<dbReference type="GO" id="GO:0000156">
    <property type="term" value="F:phosphorelay response regulator activity"/>
    <property type="evidence" value="ECO:0007669"/>
    <property type="project" value="TreeGrafter"/>
</dbReference>
<keyword evidence="5 9" id="KW-0238">DNA-binding</keyword>
<evidence type="ECO:0000256" key="2">
    <source>
        <dbReference type="ARBA" id="ARBA00022553"/>
    </source>
</evidence>
<keyword evidence="6" id="KW-0804">Transcription</keyword>
<dbReference type="EMBL" id="LR590481">
    <property type="protein sequence ID" value="VTQ85819.1"/>
    <property type="molecule type" value="Genomic_DNA"/>
</dbReference>
<dbReference type="InterPro" id="IPR036388">
    <property type="entry name" value="WH-like_DNA-bd_sf"/>
</dbReference>
<gene>
    <name evidence="12" type="primary">srrA_2</name>
    <name evidence="12" type="ORF">NCTC503_00828</name>
</gene>
<name>A0A4U9R425_HATHI</name>
<evidence type="ECO:0000256" key="3">
    <source>
        <dbReference type="ARBA" id="ARBA00023012"/>
    </source>
</evidence>
<evidence type="ECO:0000256" key="7">
    <source>
        <dbReference type="ARBA" id="ARBA00024867"/>
    </source>
</evidence>
<dbReference type="FunFam" id="1.10.10.10:FF:000018">
    <property type="entry name" value="DNA-binding response regulator ResD"/>
    <property type="match status" value="1"/>
</dbReference>
<dbReference type="PROSITE" id="PS51755">
    <property type="entry name" value="OMPR_PHOB"/>
    <property type="match status" value="1"/>
</dbReference>
<dbReference type="RefSeq" id="WP_138209547.1">
    <property type="nucleotide sequence ID" value="NZ_CBCRUQ010000001.1"/>
</dbReference>
<dbReference type="KEGG" id="hhw:NCTC503_00828"/>
<dbReference type="FunFam" id="3.40.50.2300:FF:000001">
    <property type="entry name" value="DNA-binding response regulator PhoB"/>
    <property type="match status" value="1"/>
</dbReference>
<comment type="function">
    <text evidence="7">May play the central regulatory role in sporulation. It may be an element of the effector pathway responsible for the activation of sporulation genes in response to nutritional stress. Spo0A may act in concert with spo0H (a sigma factor) to control the expression of some genes that are critical to the sporulation process.</text>
</comment>
<dbReference type="Gene3D" id="1.10.10.10">
    <property type="entry name" value="Winged helix-like DNA-binding domain superfamily/Winged helix DNA-binding domain"/>
    <property type="match status" value="1"/>
</dbReference>
<evidence type="ECO:0000256" key="6">
    <source>
        <dbReference type="ARBA" id="ARBA00023163"/>
    </source>
</evidence>
<evidence type="ECO:0000313" key="12">
    <source>
        <dbReference type="EMBL" id="VTQ85819.1"/>
    </source>
</evidence>
<evidence type="ECO:0000256" key="8">
    <source>
        <dbReference type="PROSITE-ProRule" id="PRU00169"/>
    </source>
</evidence>
<dbReference type="AlphaFoldDB" id="A0A4U9R425"/>
<evidence type="ECO:0000313" key="13">
    <source>
        <dbReference type="Proteomes" id="UP000308489"/>
    </source>
</evidence>
<dbReference type="InterPro" id="IPR016032">
    <property type="entry name" value="Sig_transdc_resp-reg_C-effctor"/>
</dbReference>
<proteinExistence type="predicted"/>
<feature type="domain" description="OmpR/PhoB-type" evidence="11">
    <location>
        <begin position="129"/>
        <end position="228"/>
    </location>
</feature>
<feature type="modified residue" description="4-aspartylphosphate" evidence="8">
    <location>
        <position position="53"/>
    </location>
</feature>
<evidence type="ECO:0000256" key="9">
    <source>
        <dbReference type="PROSITE-ProRule" id="PRU01091"/>
    </source>
</evidence>
<feature type="domain" description="Response regulatory" evidence="10">
    <location>
        <begin position="4"/>
        <end position="118"/>
    </location>
</feature>
<organism evidence="12 13">
    <name type="scientific">Hathewaya histolytica</name>
    <name type="common">Clostridium histolyticum</name>
    <dbReference type="NCBI Taxonomy" id="1498"/>
    <lineage>
        <taxon>Bacteria</taxon>
        <taxon>Bacillati</taxon>
        <taxon>Bacillota</taxon>
        <taxon>Clostridia</taxon>
        <taxon>Eubacteriales</taxon>
        <taxon>Clostridiaceae</taxon>
        <taxon>Hathewaya</taxon>
    </lineage>
</organism>
<dbReference type="SUPFAM" id="SSF52172">
    <property type="entry name" value="CheY-like"/>
    <property type="match status" value="1"/>
</dbReference>
<sequence length="229" mass="26780">MAYKILLVEDEESIRSFIKVFLKNNNFEVEEAETGEEALEKIKRLNFDLVLLDVMLPSINGFKVCEILREEYKGLGIIMLTARGQDIDRIEGLENGADDYIVKPFNPKELLLRIKSVLRRTESSPNKESVEILSAPFRIDIYSQRLFKNEKEIDTTPKEFILMKTFMENAGKAFSREDLLNRVWGWDFYGESKIVDVNIRRLRTKIEEDPSNPKYIETVWGIGYRWANN</sequence>
<dbReference type="SMART" id="SM00862">
    <property type="entry name" value="Trans_reg_C"/>
    <property type="match status" value="1"/>
</dbReference>
<dbReference type="SUPFAM" id="SSF46894">
    <property type="entry name" value="C-terminal effector domain of the bipartite response regulators"/>
    <property type="match status" value="1"/>
</dbReference>
<dbReference type="GO" id="GO:0000976">
    <property type="term" value="F:transcription cis-regulatory region binding"/>
    <property type="evidence" value="ECO:0007669"/>
    <property type="project" value="TreeGrafter"/>
</dbReference>
<keyword evidence="13" id="KW-1185">Reference proteome</keyword>
<dbReference type="Gene3D" id="6.10.250.690">
    <property type="match status" value="1"/>
</dbReference>
<dbReference type="SMART" id="SM00448">
    <property type="entry name" value="REC"/>
    <property type="match status" value="1"/>
</dbReference>
<reference evidence="12 13" key="1">
    <citation type="submission" date="2019-05" db="EMBL/GenBank/DDBJ databases">
        <authorList>
            <consortium name="Pathogen Informatics"/>
        </authorList>
    </citation>
    <scope>NUCLEOTIDE SEQUENCE [LARGE SCALE GENOMIC DNA]</scope>
    <source>
        <strain evidence="12 13">NCTC503</strain>
    </source>
</reference>
<dbReference type="GO" id="GO:0006355">
    <property type="term" value="P:regulation of DNA-templated transcription"/>
    <property type="evidence" value="ECO:0007669"/>
    <property type="project" value="InterPro"/>
</dbReference>
<dbReference type="PANTHER" id="PTHR48111:SF54">
    <property type="entry name" value="STAGE 0 SPORULATION PROTEIN A HOMOLOG"/>
    <property type="match status" value="1"/>
</dbReference>
<dbReference type="Proteomes" id="UP000308489">
    <property type="component" value="Chromosome 1"/>
</dbReference>